<reference evidence="1 2" key="1">
    <citation type="submission" date="2015-01" db="EMBL/GenBank/DDBJ databases">
        <title>Evolution of Trichinella species and genotypes.</title>
        <authorList>
            <person name="Korhonen P.K."/>
            <person name="Edoardo P."/>
            <person name="Giuseppe L.R."/>
            <person name="Gasser R.B."/>
        </authorList>
    </citation>
    <scope>NUCLEOTIDE SEQUENCE [LARGE SCALE GENOMIC DNA]</scope>
    <source>
        <strain evidence="1">ISS37</strain>
    </source>
</reference>
<dbReference type="OrthoDB" id="5920286at2759"/>
<dbReference type="AlphaFoldDB" id="A0A0V0SHV7"/>
<keyword evidence="2" id="KW-1185">Reference proteome</keyword>
<dbReference type="Proteomes" id="UP000054630">
    <property type="component" value="Unassembled WGS sequence"/>
</dbReference>
<accession>A0A0V0SHV7</accession>
<gene>
    <name evidence="1" type="ORF">T07_11598</name>
</gene>
<proteinExistence type="predicted"/>
<comment type="caution">
    <text evidence="1">The sequence shown here is derived from an EMBL/GenBank/DDBJ whole genome shotgun (WGS) entry which is preliminary data.</text>
</comment>
<protein>
    <submittedName>
        <fullName evidence="1">Uncharacterized protein</fullName>
    </submittedName>
</protein>
<evidence type="ECO:0000313" key="1">
    <source>
        <dbReference type="EMBL" id="KRX26322.1"/>
    </source>
</evidence>
<dbReference type="EMBL" id="JYDL01000008">
    <property type="protein sequence ID" value="KRX26322.1"/>
    <property type="molecule type" value="Genomic_DNA"/>
</dbReference>
<sequence>MQSHCYMIAIVIGRIFIRLIVHSRQMTSSRRLSDRKVKPVDQPAITDTPTVPESLLHSSTILCSEYAILTSSFLHLTIYRPSNFMKPLTYGEQSQRLYDFAYSTVEFQIHGNLQKSIIQLRVFQSRQRESQMVTTLLFTYSQHGCDRCTVFQGLYAMYKLFKNFEQYVQLMSVTLQQTVEFWTSDEIIAAVSTQQENCRHKPSIKVKAFDACCNILLHKRPSLRLQRHWELMMCKSTYICPSEAASPSMEVPFVMYYSNA</sequence>
<organism evidence="1 2">
    <name type="scientific">Trichinella nelsoni</name>
    <dbReference type="NCBI Taxonomy" id="6336"/>
    <lineage>
        <taxon>Eukaryota</taxon>
        <taxon>Metazoa</taxon>
        <taxon>Ecdysozoa</taxon>
        <taxon>Nematoda</taxon>
        <taxon>Enoplea</taxon>
        <taxon>Dorylaimia</taxon>
        <taxon>Trichinellida</taxon>
        <taxon>Trichinellidae</taxon>
        <taxon>Trichinella</taxon>
    </lineage>
</organism>
<evidence type="ECO:0000313" key="2">
    <source>
        <dbReference type="Proteomes" id="UP000054630"/>
    </source>
</evidence>
<name>A0A0V0SHV7_9BILA</name>